<keyword evidence="5 7" id="KW-0456">Lyase</keyword>
<comment type="subcellular location">
    <subcellularLocation>
        <location evidence="7">Cell membrane</location>
        <topology evidence="7">Single-pass membrane protein</topology>
    </subcellularLocation>
</comment>
<dbReference type="CDD" id="cd08010">
    <property type="entry name" value="MltG_like"/>
    <property type="match status" value="1"/>
</dbReference>
<keyword evidence="6 7" id="KW-0961">Cell wall biogenesis/degradation</keyword>
<keyword evidence="2 7" id="KW-0812">Transmembrane</keyword>
<evidence type="ECO:0000313" key="8">
    <source>
        <dbReference type="EMBL" id="OHX66511.1"/>
    </source>
</evidence>
<proteinExistence type="inferred from homology"/>
<organism evidence="8 9">
    <name type="scientific">Flammeovirga pacifica</name>
    <dbReference type="NCBI Taxonomy" id="915059"/>
    <lineage>
        <taxon>Bacteria</taxon>
        <taxon>Pseudomonadati</taxon>
        <taxon>Bacteroidota</taxon>
        <taxon>Cytophagia</taxon>
        <taxon>Cytophagales</taxon>
        <taxon>Flammeovirgaceae</taxon>
        <taxon>Flammeovirga</taxon>
    </lineage>
</organism>
<dbReference type="HAMAP" id="MF_02065">
    <property type="entry name" value="MltG"/>
    <property type="match status" value="1"/>
</dbReference>
<dbReference type="Proteomes" id="UP000179797">
    <property type="component" value="Unassembled WGS sequence"/>
</dbReference>
<dbReference type="PANTHER" id="PTHR30518:SF2">
    <property type="entry name" value="ENDOLYTIC MUREIN TRANSGLYCOSYLASE"/>
    <property type="match status" value="1"/>
</dbReference>
<dbReference type="GO" id="GO:0008932">
    <property type="term" value="F:lytic endotransglycosylase activity"/>
    <property type="evidence" value="ECO:0007669"/>
    <property type="project" value="UniProtKB-UniRule"/>
</dbReference>
<dbReference type="GO" id="GO:0009252">
    <property type="term" value="P:peptidoglycan biosynthetic process"/>
    <property type="evidence" value="ECO:0007669"/>
    <property type="project" value="UniProtKB-UniRule"/>
</dbReference>
<dbReference type="AlphaFoldDB" id="A0A1S1YZS2"/>
<dbReference type="EMBL" id="JRYR02000001">
    <property type="protein sequence ID" value="OHX66511.1"/>
    <property type="molecule type" value="Genomic_DNA"/>
</dbReference>
<accession>A0A1S1YZS2</accession>
<dbReference type="NCBIfam" id="TIGR00247">
    <property type="entry name" value="endolytic transglycosylase MltG"/>
    <property type="match status" value="1"/>
</dbReference>
<dbReference type="InterPro" id="IPR003770">
    <property type="entry name" value="MLTG-like"/>
</dbReference>
<keyword evidence="3 7" id="KW-1133">Transmembrane helix</keyword>
<evidence type="ECO:0000256" key="6">
    <source>
        <dbReference type="ARBA" id="ARBA00023316"/>
    </source>
</evidence>
<comment type="catalytic activity">
    <reaction evidence="7">
        <text>a peptidoglycan chain = a peptidoglycan chain with N-acetyl-1,6-anhydromuramyl-[peptide] at the reducing end + a peptidoglycan chain with N-acetylglucosamine at the non-reducing end.</text>
        <dbReference type="EC" id="4.2.2.29"/>
    </reaction>
</comment>
<evidence type="ECO:0000313" key="9">
    <source>
        <dbReference type="Proteomes" id="UP000179797"/>
    </source>
</evidence>
<dbReference type="Pfam" id="PF02618">
    <property type="entry name" value="YceG"/>
    <property type="match status" value="1"/>
</dbReference>
<feature type="site" description="Important for catalytic activity" evidence="7">
    <location>
        <position position="222"/>
    </location>
</feature>
<evidence type="ECO:0000256" key="4">
    <source>
        <dbReference type="ARBA" id="ARBA00023136"/>
    </source>
</evidence>
<gene>
    <name evidence="7" type="primary">mltG</name>
    <name evidence="8" type="ORF">NH26_09165</name>
</gene>
<evidence type="ECO:0000256" key="1">
    <source>
        <dbReference type="ARBA" id="ARBA00022475"/>
    </source>
</evidence>
<dbReference type="GO" id="GO:0071555">
    <property type="term" value="P:cell wall organization"/>
    <property type="evidence" value="ECO:0007669"/>
    <property type="project" value="UniProtKB-KW"/>
</dbReference>
<protein>
    <recommendedName>
        <fullName evidence="7">Endolytic murein transglycosylase</fullName>
        <ecNumber evidence="7">4.2.2.29</ecNumber>
    </recommendedName>
    <alternativeName>
        <fullName evidence="7">Peptidoglycan lytic transglycosylase</fullName>
    </alternativeName>
    <alternativeName>
        <fullName evidence="7">Peptidoglycan polymerization terminase</fullName>
    </alternativeName>
</protein>
<name>A0A1S1YZS2_FLAPC</name>
<keyword evidence="1 7" id="KW-1003">Cell membrane</keyword>
<evidence type="ECO:0000256" key="5">
    <source>
        <dbReference type="ARBA" id="ARBA00023239"/>
    </source>
</evidence>
<dbReference type="PANTHER" id="PTHR30518">
    <property type="entry name" value="ENDOLYTIC MUREIN TRANSGLYCOSYLASE"/>
    <property type="match status" value="1"/>
</dbReference>
<evidence type="ECO:0000256" key="2">
    <source>
        <dbReference type="ARBA" id="ARBA00022692"/>
    </source>
</evidence>
<feature type="transmembrane region" description="Helical" evidence="7">
    <location>
        <begin position="7"/>
        <end position="27"/>
    </location>
</feature>
<evidence type="ECO:0000256" key="7">
    <source>
        <dbReference type="HAMAP-Rule" id="MF_02065"/>
    </source>
</evidence>
<sequence>MITVKNIRVFLFIGGSVFAISMIVYFYQIFYTANILPGQNREPAVIRIPHDATIKNVTDTLQKYDLISELVPFRFVSKAMKYNENIKPGLYVLQPNMTNIEAVRYLRSGAQSPTKITFNNARTLKDVADRITPRLEVTPDEVLDAIYDKELLLSLGLDSMTVKAIFIPNTYEVYWTLSAKNLVRRMKKEYDNFWNDIRKQKAEKLGLTPYQVTVLASIVESETIKVDEMPKVAGLYVNRLNKGWALQSDPTVVFGCVEEGVVAEFTDVKRVLNKHLEVDSPYNTYKYSGLPPGPIRIPSTQAINAVLNAEKHRYMYMVASDDFSGYHHFSKTLREHNIYAAKYQRALNKARVYK</sequence>
<dbReference type="GO" id="GO:0005886">
    <property type="term" value="C:plasma membrane"/>
    <property type="evidence" value="ECO:0007669"/>
    <property type="project" value="UniProtKB-SubCell"/>
</dbReference>
<evidence type="ECO:0000256" key="3">
    <source>
        <dbReference type="ARBA" id="ARBA00022989"/>
    </source>
</evidence>
<comment type="function">
    <text evidence="7">Functions as a peptidoglycan terminase that cleaves nascent peptidoglycan strands endolytically to terminate their elongation.</text>
</comment>
<dbReference type="STRING" id="915059.NH26_09165"/>
<comment type="similarity">
    <text evidence="7">Belongs to the transglycosylase MltG family.</text>
</comment>
<keyword evidence="9" id="KW-1185">Reference proteome</keyword>
<dbReference type="Gene3D" id="3.30.1490.480">
    <property type="entry name" value="Endolytic murein transglycosylase"/>
    <property type="match status" value="1"/>
</dbReference>
<reference evidence="8 9" key="1">
    <citation type="journal article" date="2012" name="Int. J. Syst. Evol. Microbiol.">
        <title>Flammeovirga pacifica sp. nov., isolated from deep-sea sediment.</title>
        <authorList>
            <person name="Xu H."/>
            <person name="Fu Y."/>
            <person name="Yang N."/>
            <person name="Ding Z."/>
            <person name="Lai Q."/>
            <person name="Zeng R."/>
        </authorList>
    </citation>
    <scope>NUCLEOTIDE SEQUENCE [LARGE SCALE GENOMIC DNA]</scope>
    <source>
        <strain evidence="9">DSM 24597 / LMG 26175 / WPAGA1</strain>
    </source>
</reference>
<dbReference type="Gene3D" id="3.30.160.60">
    <property type="entry name" value="Classic Zinc Finger"/>
    <property type="match status" value="1"/>
</dbReference>
<keyword evidence="4 7" id="KW-0472">Membrane</keyword>
<comment type="caution">
    <text evidence="8">The sequence shown here is derived from an EMBL/GenBank/DDBJ whole genome shotgun (WGS) entry which is preliminary data.</text>
</comment>
<dbReference type="EC" id="4.2.2.29" evidence="7"/>